<dbReference type="AlphaFoldDB" id="A0A1I2JUN8"/>
<dbReference type="InterPro" id="IPR011662">
    <property type="entry name" value="Secretin/TonB_short_N"/>
</dbReference>
<keyword evidence="12" id="KW-1133">Transmembrane helix</keyword>
<dbReference type="STRING" id="655355.SAMN05216283_109119"/>
<evidence type="ECO:0000256" key="8">
    <source>
        <dbReference type="ARBA" id="ARBA00023136"/>
    </source>
</evidence>
<dbReference type="Pfam" id="PF07715">
    <property type="entry name" value="Plug"/>
    <property type="match status" value="1"/>
</dbReference>
<protein>
    <submittedName>
        <fullName evidence="14">TonB-linked outer membrane protein, SusC/RagA family</fullName>
    </submittedName>
</protein>
<dbReference type="Gene3D" id="3.55.50.30">
    <property type="match status" value="1"/>
</dbReference>
<evidence type="ECO:0000313" key="14">
    <source>
        <dbReference type="EMBL" id="SFF56526.1"/>
    </source>
</evidence>
<dbReference type="SUPFAM" id="SSF56935">
    <property type="entry name" value="Porins"/>
    <property type="match status" value="1"/>
</dbReference>
<evidence type="ECO:0000256" key="3">
    <source>
        <dbReference type="ARBA" id="ARBA00022452"/>
    </source>
</evidence>
<dbReference type="NCBIfam" id="TIGR04057">
    <property type="entry name" value="SusC_RagA_signa"/>
    <property type="match status" value="1"/>
</dbReference>
<keyword evidence="5 10" id="KW-0812">Transmembrane</keyword>
<dbReference type="FunFam" id="2.60.40.1120:FF:000003">
    <property type="entry name" value="Outer membrane protein Omp121"/>
    <property type="match status" value="1"/>
</dbReference>
<keyword evidence="15" id="KW-1185">Reference proteome</keyword>
<dbReference type="InterPro" id="IPR032508">
    <property type="entry name" value="FecR_C"/>
</dbReference>
<evidence type="ECO:0000256" key="12">
    <source>
        <dbReference type="SAM" id="Phobius"/>
    </source>
</evidence>
<dbReference type="InterPro" id="IPR037066">
    <property type="entry name" value="Plug_dom_sf"/>
</dbReference>
<dbReference type="Gene3D" id="2.40.170.20">
    <property type="entry name" value="TonB-dependent receptor, beta-barrel domain"/>
    <property type="match status" value="1"/>
</dbReference>
<reference evidence="14 15" key="1">
    <citation type="submission" date="2016-10" db="EMBL/GenBank/DDBJ databases">
        <authorList>
            <person name="de Groot N.N."/>
        </authorList>
    </citation>
    <scope>NUCLEOTIDE SEQUENCE [LARGE SCALE GENOMIC DNA]</scope>
    <source>
        <strain evidence="14 15">CGMCC 1.9156</strain>
    </source>
</reference>
<keyword evidence="2 10" id="KW-0813">Transport</keyword>
<dbReference type="InterPro" id="IPR012910">
    <property type="entry name" value="Plug_dom"/>
</dbReference>
<accession>A0A1I2JUN8</accession>
<dbReference type="Pfam" id="PF00593">
    <property type="entry name" value="TonB_dep_Rec_b-barrel"/>
    <property type="match status" value="1"/>
</dbReference>
<dbReference type="PROSITE" id="PS52016">
    <property type="entry name" value="TONB_DEPENDENT_REC_3"/>
    <property type="match status" value="1"/>
</dbReference>
<comment type="subcellular location">
    <subcellularLocation>
        <location evidence="1 10">Cell outer membrane</location>
        <topology evidence="1 10">Multi-pass membrane protein</topology>
    </subcellularLocation>
</comment>
<dbReference type="Proteomes" id="UP000198964">
    <property type="component" value="Unassembled WGS sequence"/>
</dbReference>
<keyword evidence="4" id="KW-0406">Ion transport</keyword>
<evidence type="ECO:0000256" key="10">
    <source>
        <dbReference type="PROSITE-ProRule" id="PRU01360"/>
    </source>
</evidence>
<feature type="domain" description="Secretin/TonB short N-terminal" evidence="13">
    <location>
        <begin position="95"/>
        <end position="146"/>
    </location>
</feature>
<dbReference type="InterPro" id="IPR036942">
    <property type="entry name" value="Beta-barrel_TonB_sf"/>
</dbReference>
<comment type="similarity">
    <text evidence="10 11">Belongs to the TonB-dependent receptor family.</text>
</comment>
<gene>
    <name evidence="14" type="ORF">SAMN05216283_109119</name>
</gene>
<dbReference type="NCBIfam" id="TIGR04056">
    <property type="entry name" value="OMP_RagA_SusC"/>
    <property type="match status" value="1"/>
</dbReference>
<keyword evidence="4" id="KW-0410">Iron transport</keyword>
<dbReference type="SUPFAM" id="SSF49464">
    <property type="entry name" value="Carboxypeptidase regulatory domain-like"/>
    <property type="match status" value="1"/>
</dbReference>
<dbReference type="Gene3D" id="2.60.40.1120">
    <property type="entry name" value="Carboxypeptidase-like, regulatory domain"/>
    <property type="match status" value="1"/>
</dbReference>
<evidence type="ECO:0000256" key="5">
    <source>
        <dbReference type="ARBA" id="ARBA00022692"/>
    </source>
</evidence>
<evidence type="ECO:0000256" key="2">
    <source>
        <dbReference type="ARBA" id="ARBA00022448"/>
    </source>
</evidence>
<keyword evidence="8 10" id="KW-0472">Membrane</keyword>
<evidence type="ECO:0000256" key="7">
    <source>
        <dbReference type="ARBA" id="ARBA00023077"/>
    </source>
</evidence>
<keyword evidence="6" id="KW-0408">Iron</keyword>
<evidence type="ECO:0000313" key="15">
    <source>
        <dbReference type="Proteomes" id="UP000198964"/>
    </source>
</evidence>
<dbReference type="InterPro" id="IPR023996">
    <property type="entry name" value="TonB-dep_OMP_SusC/RagA"/>
</dbReference>
<dbReference type="InterPro" id="IPR008969">
    <property type="entry name" value="CarboxyPept-like_regulatory"/>
</dbReference>
<evidence type="ECO:0000256" key="9">
    <source>
        <dbReference type="ARBA" id="ARBA00023237"/>
    </source>
</evidence>
<evidence type="ECO:0000256" key="11">
    <source>
        <dbReference type="RuleBase" id="RU003357"/>
    </source>
</evidence>
<dbReference type="EMBL" id="FONW01000009">
    <property type="protein sequence ID" value="SFF56526.1"/>
    <property type="molecule type" value="Genomic_DNA"/>
</dbReference>
<proteinExistence type="inferred from homology"/>
<evidence type="ECO:0000256" key="4">
    <source>
        <dbReference type="ARBA" id="ARBA00022496"/>
    </source>
</evidence>
<dbReference type="InterPro" id="IPR000531">
    <property type="entry name" value="Beta-barrel_TonB"/>
</dbReference>
<keyword evidence="3 10" id="KW-1134">Transmembrane beta strand</keyword>
<evidence type="ECO:0000256" key="1">
    <source>
        <dbReference type="ARBA" id="ARBA00004571"/>
    </source>
</evidence>
<keyword evidence="9 10" id="KW-0998">Cell outer membrane</keyword>
<evidence type="ECO:0000256" key="6">
    <source>
        <dbReference type="ARBA" id="ARBA00023004"/>
    </source>
</evidence>
<dbReference type="GO" id="GO:0009279">
    <property type="term" value="C:cell outer membrane"/>
    <property type="evidence" value="ECO:0007669"/>
    <property type="project" value="UniProtKB-SubCell"/>
</dbReference>
<name>A0A1I2JUN8_9BACT</name>
<dbReference type="InterPro" id="IPR023997">
    <property type="entry name" value="TonB-dep_OMP_SusC/RagA_CS"/>
</dbReference>
<organism evidence="14 15">
    <name type="scientific">Sunxiuqinia elliptica</name>
    <dbReference type="NCBI Taxonomy" id="655355"/>
    <lineage>
        <taxon>Bacteria</taxon>
        <taxon>Pseudomonadati</taxon>
        <taxon>Bacteroidota</taxon>
        <taxon>Bacteroidia</taxon>
        <taxon>Marinilabiliales</taxon>
        <taxon>Prolixibacteraceae</taxon>
        <taxon>Sunxiuqinia</taxon>
    </lineage>
</organism>
<dbReference type="SMART" id="SM00965">
    <property type="entry name" value="STN"/>
    <property type="match status" value="1"/>
</dbReference>
<dbReference type="GO" id="GO:0006826">
    <property type="term" value="P:iron ion transport"/>
    <property type="evidence" value="ECO:0007669"/>
    <property type="project" value="UniProtKB-KW"/>
</dbReference>
<dbReference type="Pfam" id="PF16344">
    <property type="entry name" value="FecR_C"/>
    <property type="match status" value="1"/>
</dbReference>
<evidence type="ECO:0000259" key="13">
    <source>
        <dbReference type="SMART" id="SM00965"/>
    </source>
</evidence>
<sequence length="1186" mass="133624">MPTIPHLDLVCVNLIKLTTKRNKSMEKNCCVEGKAMLFRRWKTLLIMKLQLIFILGFLMQSYAVVSQAQSKRLNLRFENNSLKEVLQVLETETDFSLVYKDEQLNSGERITGDFKDKLVSEVLDNVLRETGLTYTIKGRAIVLLPDDLANVLLEQRTVRGKVVDAAGQPLPGVSVLLKGTTSGVVTDFDGRFQLPEVPTEGILVFSFMGMRTQEVMVKGNDELTVVLEEDAIGVDEVVVVGYGTQKKVNVTGSVDVVSGDKLANRPASNVSLLLQGTSPNLNISLSNMGGEPGATQKWQIRGIGSLSGNSSPLILVDGVEMDVNLLDPESIESVSVLKDASASAVYGSRAAFGVVLITTKKGQKDQPVQIQYSNNLSFAVPIYVPSMLDSYSYAIAFNQARANAGLGPTFPDEQVERIKGYIDGTYSYPYDPENPPNSHWRGRWVGNANNNWTQMYYKDYAFNQKHNINMSGSTEKTQYYFTAGVFDQPGLYTWGEDSYQRYNVLANFSSKVTEWGRFDFSTKYARTNQDHPIGMVGLPRTYTWSQFINFFPTMPVYNIDGTYNNPLIPLLEEGGRIKDEKNDLWMNFGIEVEPVKGWKTNVRYNYNYEWGSSFQNPKPVPTTWANGGSGNIGESTTGARTSLSQKKYTLFSAFSSYEKKLNKHYFKGLVGYEWDKNEYNSLYGSKMDLITPEIVAIRAASGTMTLDDRLGHWTTMGIFGRLNYNYDEKYLVEFSARYDGSSRFARGSRWGFFPSFSAGYNIARENFWASLEDYVNTLKFRVSYGSLGNQNVANYLYLATIPVSLRNDYIVDDELPLYARSPRIISPDLTWETITTFDVGFDSEFLNHRLSVVFDWYERITSDMIGPSEQLPSVLGTSAPAANNAKLSTTGIELSIGWKDRISSDFSYDVKVGLSDYKTKILEYLNATGNVHSWYAGKMYGDIWGLTTDGIIQQEGEDMFDQSYYYATWGPGDIKYKDLNDDKEINPGNSTLDDHGDLSIIANTTPRYAYNISIGANWKNFDLKMFWQGIGKRDFLPSNSEYFWGLMAAPNNSTLLEGGLMMDYWRPADETNIFGPNTNSYLPKPYFSSQRNKNIQDQTRYVLNASYLRLKNLQIGYTLPEKISKKVFIQKARVYVSGENLLTFSSLPDLFEPETTVASNRREGGIDLGEIYPITQMFSFGFSLTF</sequence>
<dbReference type="Gene3D" id="2.170.130.10">
    <property type="entry name" value="TonB-dependent receptor, plug domain"/>
    <property type="match status" value="1"/>
</dbReference>
<feature type="transmembrane region" description="Helical" evidence="12">
    <location>
        <begin position="44"/>
        <end position="65"/>
    </location>
</feature>
<keyword evidence="7 11" id="KW-0798">TonB box</keyword>
<dbReference type="InterPro" id="IPR039426">
    <property type="entry name" value="TonB-dep_rcpt-like"/>
</dbReference>
<dbReference type="Pfam" id="PF13715">
    <property type="entry name" value="CarbopepD_reg_2"/>
    <property type="match status" value="1"/>
</dbReference>